<evidence type="ECO:0000313" key="2">
    <source>
        <dbReference type="Proteomes" id="UP000095283"/>
    </source>
</evidence>
<dbReference type="Proteomes" id="UP000095283">
    <property type="component" value="Unplaced"/>
</dbReference>
<proteinExistence type="predicted"/>
<evidence type="ECO:0000313" key="3">
    <source>
        <dbReference type="WBParaSite" id="Hba_11167"/>
    </source>
</evidence>
<organism evidence="2 3">
    <name type="scientific">Heterorhabditis bacteriophora</name>
    <name type="common">Entomopathogenic nematode worm</name>
    <dbReference type="NCBI Taxonomy" id="37862"/>
    <lineage>
        <taxon>Eukaryota</taxon>
        <taxon>Metazoa</taxon>
        <taxon>Ecdysozoa</taxon>
        <taxon>Nematoda</taxon>
        <taxon>Chromadorea</taxon>
        <taxon>Rhabditida</taxon>
        <taxon>Rhabditina</taxon>
        <taxon>Rhabditomorpha</taxon>
        <taxon>Strongyloidea</taxon>
        <taxon>Heterorhabditidae</taxon>
        <taxon>Heterorhabditis</taxon>
    </lineage>
</organism>
<reference evidence="3" key="1">
    <citation type="submission" date="2016-11" db="UniProtKB">
        <authorList>
            <consortium name="WormBaseParasite"/>
        </authorList>
    </citation>
    <scope>IDENTIFICATION</scope>
</reference>
<name>A0A1I7X136_HETBA</name>
<keyword evidence="2" id="KW-1185">Reference proteome</keyword>
<dbReference type="AlphaFoldDB" id="A0A1I7X136"/>
<dbReference type="WBParaSite" id="Hba_11167">
    <property type="protein sequence ID" value="Hba_11167"/>
    <property type="gene ID" value="Hba_11167"/>
</dbReference>
<feature type="compositionally biased region" description="Low complexity" evidence="1">
    <location>
        <begin position="114"/>
        <end position="129"/>
    </location>
</feature>
<evidence type="ECO:0000256" key="1">
    <source>
        <dbReference type="SAM" id="MobiDB-lite"/>
    </source>
</evidence>
<accession>A0A1I7X136</accession>
<protein>
    <submittedName>
        <fullName evidence="3">FH2 domain-containing protein</fullName>
    </submittedName>
</protein>
<sequence length="267" mass="30131">MRIYIYISIMNLSKMLESTHEKYSANQEPPVANFYPDLDMKWPEPQSFNKVKKEKEPPPLRKMFSWWSSPPNVLLDERISLSSAEEDLDCWSAPECLDDDVSCESEEEEEPSLCSIHLPSSSGSAASPSPSRPPSPVLGRPPCITGLSCFISLERLINAFIPIIYWFQVISDHQSHCTVTFLVMGIQLHFAIHYLLQVIKTGSDSTKLPHLRDTLLQRDTLRNFDVVGECLSRISLAETGINNDNVKKSRPLNLPAINQLSTGGMRR</sequence>
<feature type="region of interest" description="Disordered" evidence="1">
    <location>
        <begin position="114"/>
        <end position="137"/>
    </location>
</feature>